<evidence type="ECO:0000313" key="11">
    <source>
        <dbReference type="Proteomes" id="UP001318860"/>
    </source>
</evidence>
<dbReference type="Proteomes" id="UP001318860">
    <property type="component" value="Unassembled WGS sequence"/>
</dbReference>
<comment type="similarity">
    <text evidence="2">Belongs to the C-terminally encoded plant signaling peptide (CEP) family.</text>
</comment>
<protein>
    <recommendedName>
        <fullName evidence="12">CLAVATA3/ESR (CLE)-related protein</fullName>
    </recommendedName>
</protein>
<reference evidence="10 11" key="1">
    <citation type="journal article" date="2021" name="Comput. Struct. Biotechnol. J.">
        <title>De novo genome assembly of the potent medicinal plant Rehmannia glutinosa using nanopore technology.</title>
        <authorList>
            <person name="Ma L."/>
            <person name="Dong C."/>
            <person name="Song C."/>
            <person name="Wang X."/>
            <person name="Zheng X."/>
            <person name="Niu Y."/>
            <person name="Chen S."/>
            <person name="Feng W."/>
        </authorList>
    </citation>
    <scope>NUCLEOTIDE SEQUENCE [LARGE SCALE GENOMIC DNA]</scope>
    <source>
        <strain evidence="10">DH-2019</strain>
    </source>
</reference>
<accession>A0ABR0X0H6</accession>
<evidence type="ECO:0000256" key="9">
    <source>
        <dbReference type="SAM" id="SignalP"/>
    </source>
</evidence>
<evidence type="ECO:0008006" key="12">
    <source>
        <dbReference type="Google" id="ProtNLM"/>
    </source>
</evidence>
<comment type="caution">
    <text evidence="10">The sequence shown here is derived from an EMBL/GenBank/DDBJ whole genome shotgun (WGS) entry which is preliminary data.</text>
</comment>
<keyword evidence="5" id="KW-0372">Hormone</keyword>
<evidence type="ECO:0000256" key="1">
    <source>
        <dbReference type="ARBA" id="ARBA00004271"/>
    </source>
</evidence>
<sequence length="114" mass="12891">MFLFFVLALVIVSCMEIQFSEGRQLKSGKNADHKDDLFQVSTGLEKMFRRILNNNAHFFERTSPGNSPGVGHHLPGQKDDYKGRHRYVLNEGYDDSFRPTTPGNSPGIGHSKHD</sequence>
<dbReference type="InterPro" id="IPR033250">
    <property type="entry name" value="CEP"/>
</dbReference>
<feature type="chain" id="PRO_5047053353" description="CLAVATA3/ESR (CLE)-related protein" evidence="9">
    <location>
        <begin position="23"/>
        <end position="114"/>
    </location>
</feature>
<evidence type="ECO:0000256" key="3">
    <source>
        <dbReference type="ARBA" id="ARBA00022523"/>
    </source>
</evidence>
<name>A0ABR0X0H6_REHGL</name>
<evidence type="ECO:0000256" key="4">
    <source>
        <dbReference type="ARBA" id="ARBA00022525"/>
    </source>
</evidence>
<organism evidence="10 11">
    <name type="scientific">Rehmannia glutinosa</name>
    <name type="common">Chinese foxglove</name>
    <dbReference type="NCBI Taxonomy" id="99300"/>
    <lineage>
        <taxon>Eukaryota</taxon>
        <taxon>Viridiplantae</taxon>
        <taxon>Streptophyta</taxon>
        <taxon>Embryophyta</taxon>
        <taxon>Tracheophyta</taxon>
        <taxon>Spermatophyta</taxon>
        <taxon>Magnoliopsida</taxon>
        <taxon>eudicotyledons</taxon>
        <taxon>Gunneridae</taxon>
        <taxon>Pentapetalae</taxon>
        <taxon>asterids</taxon>
        <taxon>lamiids</taxon>
        <taxon>Lamiales</taxon>
        <taxon>Orobanchaceae</taxon>
        <taxon>Rehmannieae</taxon>
        <taxon>Rehmannia</taxon>
    </lineage>
</organism>
<feature type="region of interest" description="Disordered" evidence="8">
    <location>
        <begin position="59"/>
        <end position="114"/>
    </location>
</feature>
<dbReference type="EMBL" id="JABTTQ020000006">
    <property type="protein sequence ID" value="KAK6152718.1"/>
    <property type="molecule type" value="Genomic_DNA"/>
</dbReference>
<dbReference type="PANTHER" id="PTHR33348">
    <property type="entry name" value="PRECURSOR OF CEP5"/>
    <property type="match status" value="1"/>
</dbReference>
<evidence type="ECO:0000313" key="10">
    <source>
        <dbReference type="EMBL" id="KAK6152718.1"/>
    </source>
</evidence>
<keyword evidence="3" id="KW-0052">Apoplast</keyword>
<keyword evidence="11" id="KW-1185">Reference proteome</keyword>
<feature type="signal peptide" evidence="9">
    <location>
        <begin position="1"/>
        <end position="22"/>
    </location>
</feature>
<keyword evidence="4" id="KW-0964">Secreted</keyword>
<evidence type="ECO:0000256" key="8">
    <source>
        <dbReference type="SAM" id="MobiDB-lite"/>
    </source>
</evidence>
<keyword evidence="7" id="KW-0379">Hydroxylation</keyword>
<proteinExistence type="inferred from homology"/>
<evidence type="ECO:0000256" key="5">
    <source>
        <dbReference type="ARBA" id="ARBA00022702"/>
    </source>
</evidence>
<evidence type="ECO:0000256" key="2">
    <source>
        <dbReference type="ARBA" id="ARBA00008963"/>
    </source>
</evidence>
<keyword evidence="6 9" id="KW-0732">Signal</keyword>
<evidence type="ECO:0000256" key="6">
    <source>
        <dbReference type="ARBA" id="ARBA00022729"/>
    </source>
</evidence>
<comment type="subcellular location">
    <subcellularLocation>
        <location evidence="1">Secreted</location>
        <location evidence="1">Extracellular space</location>
        <location evidence="1">Apoplast</location>
    </subcellularLocation>
</comment>
<dbReference type="PANTHER" id="PTHR33348:SF44">
    <property type="entry name" value="PRECURSOR OF CEP6"/>
    <property type="match status" value="1"/>
</dbReference>
<gene>
    <name evidence="10" type="ORF">DH2020_012357</name>
</gene>
<evidence type="ECO:0000256" key="7">
    <source>
        <dbReference type="ARBA" id="ARBA00023278"/>
    </source>
</evidence>